<protein>
    <submittedName>
        <fullName evidence="1">Uncharacterized protein</fullName>
    </submittedName>
</protein>
<dbReference type="Proteomes" id="UP000299102">
    <property type="component" value="Unassembled WGS sequence"/>
</dbReference>
<proteinExistence type="predicted"/>
<organism evidence="1 2">
    <name type="scientific">Eumeta variegata</name>
    <name type="common">Bagworm moth</name>
    <name type="synonym">Eumeta japonica</name>
    <dbReference type="NCBI Taxonomy" id="151549"/>
    <lineage>
        <taxon>Eukaryota</taxon>
        <taxon>Metazoa</taxon>
        <taxon>Ecdysozoa</taxon>
        <taxon>Arthropoda</taxon>
        <taxon>Hexapoda</taxon>
        <taxon>Insecta</taxon>
        <taxon>Pterygota</taxon>
        <taxon>Neoptera</taxon>
        <taxon>Endopterygota</taxon>
        <taxon>Lepidoptera</taxon>
        <taxon>Glossata</taxon>
        <taxon>Ditrysia</taxon>
        <taxon>Tineoidea</taxon>
        <taxon>Psychidae</taxon>
        <taxon>Oiketicinae</taxon>
        <taxon>Eumeta</taxon>
    </lineage>
</organism>
<name>A0A4C1V8X5_EUMVA</name>
<comment type="caution">
    <text evidence="1">The sequence shown here is derived from an EMBL/GenBank/DDBJ whole genome shotgun (WGS) entry which is preliminary data.</text>
</comment>
<keyword evidence="2" id="KW-1185">Reference proteome</keyword>
<gene>
    <name evidence="1" type="ORF">EVAR_25741_1</name>
</gene>
<evidence type="ECO:0000313" key="1">
    <source>
        <dbReference type="EMBL" id="GBP34737.1"/>
    </source>
</evidence>
<reference evidence="1 2" key="1">
    <citation type="journal article" date="2019" name="Commun. Biol.">
        <title>The bagworm genome reveals a unique fibroin gene that provides high tensile strength.</title>
        <authorList>
            <person name="Kono N."/>
            <person name="Nakamura H."/>
            <person name="Ohtoshi R."/>
            <person name="Tomita M."/>
            <person name="Numata K."/>
            <person name="Arakawa K."/>
        </authorList>
    </citation>
    <scope>NUCLEOTIDE SEQUENCE [LARGE SCALE GENOMIC DNA]</scope>
</reference>
<evidence type="ECO:0000313" key="2">
    <source>
        <dbReference type="Proteomes" id="UP000299102"/>
    </source>
</evidence>
<accession>A0A4C1V8X5</accession>
<sequence length="88" mass="9761">MAQLRTFLSPEIVSLQTEELDLQPSTLARCASEPATTVVINAMTISRTAGLSCSSRHIEAYSALKTHRIIQPYSRSESPPPTLNYHKF</sequence>
<dbReference type="EMBL" id="BGZK01000293">
    <property type="protein sequence ID" value="GBP34737.1"/>
    <property type="molecule type" value="Genomic_DNA"/>
</dbReference>
<dbReference type="AlphaFoldDB" id="A0A4C1V8X5"/>